<dbReference type="EMBL" id="BMMM01000020">
    <property type="protein sequence ID" value="GGN87870.1"/>
    <property type="molecule type" value="Genomic_DNA"/>
</dbReference>
<proteinExistence type="predicted"/>
<protein>
    <recommendedName>
        <fullName evidence="1">Transposase putative helix-turn-helix domain-containing protein</fullName>
    </recommendedName>
</protein>
<evidence type="ECO:0000313" key="3">
    <source>
        <dbReference type="Proteomes" id="UP000600365"/>
    </source>
</evidence>
<name>A0A917YEB6_9ACTN</name>
<evidence type="ECO:0000313" key="2">
    <source>
        <dbReference type="EMBL" id="GGN87870.1"/>
    </source>
</evidence>
<dbReference type="InterPro" id="IPR021027">
    <property type="entry name" value="Transposase_put_HTH"/>
</dbReference>
<feature type="domain" description="Transposase putative helix-turn-helix" evidence="1">
    <location>
        <begin position="1"/>
        <end position="44"/>
    </location>
</feature>
<organism evidence="2 3">
    <name type="scientific">Streptomyces albiflavescens</name>
    <dbReference type="NCBI Taxonomy" id="1623582"/>
    <lineage>
        <taxon>Bacteria</taxon>
        <taxon>Bacillati</taxon>
        <taxon>Actinomycetota</taxon>
        <taxon>Actinomycetes</taxon>
        <taxon>Kitasatosporales</taxon>
        <taxon>Streptomycetaceae</taxon>
        <taxon>Streptomyces</taxon>
    </lineage>
</organism>
<keyword evidence="3" id="KW-1185">Reference proteome</keyword>
<dbReference type="AlphaFoldDB" id="A0A917YEB6"/>
<comment type="caution">
    <text evidence="2">The sequence shown here is derived from an EMBL/GenBank/DDBJ whole genome shotgun (WGS) entry which is preliminary data.</text>
</comment>
<dbReference type="Pfam" id="PF12323">
    <property type="entry name" value="HTH_OrfB_IS605"/>
    <property type="match status" value="1"/>
</dbReference>
<gene>
    <name evidence="2" type="ORF">GCM10011579_081170</name>
</gene>
<dbReference type="Proteomes" id="UP000600365">
    <property type="component" value="Unassembled WGS sequence"/>
</dbReference>
<sequence>MQLRYSFRLYPNIAQRTALAQAFGCARVVFNDAVRAREDARKAGAAFPTAGELSKKLITRAKQTVERCWLAEVSVVVLQQALRDAEAA</sequence>
<evidence type="ECO:0000259" key="1">
    <source>
        <dbReference type="Pfam" id="PF12323"/>
    </source>
</evidence>
<reference evidence="2 3" key="1">
    <citation type="journal article" date="2014" name="Int. J. Syst. Evol. Microbiol.">
        <title>Complete genome sequence of Corynebacterium casei LMG S-19264T (=DSM 44701T), isolated from a smear-ripened cheese.</title>
        <authorList>
            <consortium name="US DOE Joint Genome Institute (JGI-PGF)"/>
            <person name="Walter F."/>
            <person name="Albersmeier A."/>
            <person name="Kalinowski J."/>
            <person name="Ruckert C."/>
        </authorList>
    </citation>
    <scope>NUCLEOTIDE SEQUENCE [LARGE SCALE GENOMIC DNA]</scope>
    <source>
        <strain evidence="2 3">CGMCC 4.7111</strain>
    </source>
</reference>
<accession>A0A917YEB6</accession>